<dbReference type="OrthoDB" id="26032at2"/>
<gene>
    <name evidence="1" type="ORF">Mcate_01424</name>
</gene>
<evidence type="ECO:0000313" key="2">
    <source>
        <dbReference type="Proteomes" id="UP000266089"/>
    </source>
</evidence>
<dbReference type="EMBL" id="QWKX01000030">
    <property type="protein sequence ID" value="RIH77171.1"/>
    <property type="molecule type" value="Genomic_DNA"/>
</dbReference>
<proteinExistence type="predicted"/>
<name>A0A399E4N0_9DEIN</name>
<dbReference type="RefSeq" id="WP_027888669.1">
    <property type="nucleotide sequence ID" value="NZ_JBHSXZ010000020.1"/>
</dbReference>
<evidence type="ECO:0000313" key="1">
    <source>
        <dbReference type="EMBL" id="RIH77171.1"/>
    </source>
</evidence>
<reference evidence="1 2" key="1">
    <citation type="submission" date="2018-08" db="EMBL/GenBank/DDBJ databases">
        <title>Meiothermus cateniformans JCM 15151 genome sequencing project.</title>
        <authorList>
            <person name="Da Costa M.S."/>
            <person name="Albuquerque L."/>
            <person name="Raposo P."/>
            <person name="Froufe H.J.C."/>
            <person name="Barroso C.S."/>
            <person name="Egas C."/>
        </authorList>
    </citation>
    <scope>NUCLEOTIDE SEQUENCE [LARGE SCALE GENOMIC DNA]</scope>
    <source>
        <strain evidence="1 2">JCM 15151</strain>
    </source>
</reference>
<dbReference type="AlphaFoldDB" id="A0A399E4N0"/>
<comment type="caution">
    <text evidence="1">The sequence shown here is derived from an EMBL/GenBank/DDBJ whole genome shotgun (WGS) entry which is preliminary data.</text>
</comment>
<sequence>MTRKELRNLVFGLALGLLGAGALAEIALPHTFTSGTTIRANEVNANFQALGRGLPGVAQTVSPDAVPITPTPAVDSVTINVPGPGFVKVSATAQLNIEYSGGSNAAFTLGVANAADTFRPAEDRRIAMPAGLPAGTYSYIVSAERVFPVDTPGPKTFYLLAEENTAAQGTVSRRTLTATFLTAMGTVQNP</sequence>
<accession>A0A399E4N0</accession>
<dbReference type="Proteomes" id="UP000266089">
    <property type="component" value="Unassembled WGS sequence"/>
</dbReference>
<organism evidence="1 2">
    <name type="scientific">Meiothermus taiwanensis</name>
    <dbReference type="NCBI Taxonomy" id="172827"/>
    <lineage>
        <taxon>Bacteria</taxon>
        <taxon>Thermotogati</taxon>
        <taxon>Deinococcota</taxon>
        <taxon>Deinococci</taxon>
        <taxon>Thermales</taxon>
        <taxon>Thermaceae</taxon>
        <taxon>Meiothermus</taxon>
    </lineage>
</organism>
<dbReference type="KEGG" id="mtai:Mtai_v1c28320"/>
<protein>
    <submittedName>
        <fullName evidence="1">Uncharacterized protein</fullName>
    </submittedName>
</protein>